<dbReference type="PANTHER" id="PTHR12630">
    <property type="entry name" value="N-LINKED OLIGOSACCHARIDE PROCESSING"/>
    <property type="match status" value="1"/>
</dbReference>
<keyword evidence="1 4" id="KW-0732">Signal</keyword>
<evidence type="ECO:0000313" key="7">
    <source>
        <dbReference type="Proteomes" id="UP000276133"/>
    </source>
</evidence>
<dbReference type="InterPro" id="IPR009011">
    <property type="entry name" value="Man6P_isomerase_rcpt-bd_dom_sf"/>
</dbReference>
<protein>
    <submittedName>
        <fullName evidence="6">N-acetylglucosamine-1-phosphotransferase subunit gamma</fullName>
    </submittedName>
</protein>
<name>A0A3M7QQ92_BRAPC</name>
<dbReference type="OrthoDB" id="28322at2759"/>
<evidence type="ECO:0000256" key="3">
    <source>
        <dbReference type="SAM" id="Coils"/>
    </source>
</evidence>
<organism evidence="6 7">
    <name type="scientific">Brachionus plicatilis</name>
    <name type="common">Marine rotifer</name>
    <name type="synonym">Brachionus muelleri</name>
    <dbReference type="NCBI Taxonomy" id="10195"/>
    <lineage>
        <taxon>Eukaryota</taxon>
        <taxon>Metazoa</taxon>
        <taxon>Spiralia</taxon>
        <taxon>Gnathifera</taxon>
        <taxon>Rotifera</taxon>
        <taxon>Eurotatoria</taxon>
        <taxon>Monogononta</taxon>
        <taxon>Pseudotrocha</taxon>
        <taxon>Ploima</taxon>
        <taxon>Brachionidae</taxon>
        <taxon>Brachionus</taxon>
    </lineage>
</organism>
<reference evidence="6 7" key="1">
    <citation type="journal article" date="2018" name="Sci. Rep.">
        <title>Genomic signatures of local adaptation to the degree of environmental predictability in rotifers.</title>
        <authorList>
            <person name="Franch-Gras L."/>
            <person name="Hahn C."/>
            <person name="Garcia-Roger E.M."/>
            <person name="Carmona M.J."/>
            <person name="Serra M."/>
            <person name="Gomez A."/>
        </authorList>
    </citation>
    <scope>NUCLEOTIDE SEQUENCE [LARGE SCALE GENOMIC DNA]</scope>
    <source>
        <strain evidence="6">HYR1</strain>
    </source>
</reference>
<dbReference type="GO" id="GO:0005794">
    <property type="term" value="C:Golgi apparatus"/>
    <property type="evidence" value="ECO:0007669"/>
    <property type="project" value="TreeGrafter"/>
</dbReference>
<dbReference type="InterPro" id="IPR036607">
    <property type="entry name" value="PRKCSH"/>
</dbReference>
<comment type="caution">
    <text evidence="6">The sequence shown here is derived from an EMBL/GenBank/DDBJ whole genome shotgun (WGS) entry which is preliminary data.</text>
</comment>
<dbReference type="GO" id="GO:0016740">
    <property type="term" value="F:transferase activity"/>
    <property type="evidence" value="ECO:0007669"/>
    <property type="project" value="UniProtKB-KW"/>
</dbReference>
<dbReference type="PANTHER" id="PTHR12630:SF6">
    <property type="entry name" value="N-ACETYLGLUCOSAMINE-1-PHOSPHOTRANSFERASE SUBUNIT GAMMA"/>
    <property type="match status" value="1"/>
</dbReference>
<keyword evidence="2" id="KW-1015">Disulfide bond</keyword>
<evidence type="ECO:0000256" key="1">
    <source>
        <dbReference type="ARBA" id="ARBA00022729"/>
    </source>
</evidence>
<evidence type="ECO:0000313" key="6">
    <source>
        <dbReference type="EMBL" id="RNA13379.1"/>
    </source>
</evidence>
<proteinExistence type="predicted"/>
<dbReference type="PROSITE" id="PS51914">
    <property type="entry name" value="MRH"/>
    <property type="match status" value="1"/>
</dbReference>
<dbReference type="Gene3D" id="2.70.130.10">
    <property type="entry name" value="Mannose-6-phosphate receptor binding domain"/>
    <property type="match status" value="1"/>
</dbReference>
<dbReference type="Pfam" id="PF13015">
    <property type="entry name" value="PRKCSH_1"/>
    <property type="match status" value="1"/>
</dbReference>
<dbReference type="EMBL" id="REGN01005434">
    <property type="protein sequence ID" value="RNA13379.1"/>
    <property type="molecule type" value="Genomic_DNA"/>
</dbReference>
<feature type="signal peptide" evidence="4">
    <location>
        <begin position="1"/>
        <end position="18"/>
    </location>
</feature>
<evidence type="ECO:0000256" key="4">
    <source>
        <dbReference type="SAM" id="SignalP"/>
    </source>
</evidence>
<dbReference type="InterPro" id="IPR044865">
    <property type="entry name" value="MRH_dom"/>
</dbReference>
<keyword evidence="7" id="KW-1185">Reference proteome</keyword>
<accession>A0A3M7QQ92</accession>
<gene>
    <name evidence="6" type="ORF">BpHYR1_043216</name>
</gene>
<evidence type="ECO:0000256" key="2">
    <source>
        <dbReference type="ARBA" id="ARBA00023157"/>
    </source>
</evidence>
<keyword evidence="6" id="KW-0808">Transferase</keyword>
<dbReference type="Proteomes" id="UP000276133">
    <property type="component" value="Unassembled WGS sequence"/>
</dbReference>
<dbReference type="STRING" id="10195.A0A3M7QQ92"/>
<keyword evidence="3" id="KW-0175">Coiled coil</keyword>
<dbReference type="AlphaFoldDB" id="A0A3M7QQ92"/>
<feature type="chain" id="PRO_5018131649" evidence="4">
    <location>
        <begin position="19"/>
        <end position="303"/>
    </location>
</feature>
<dbReference type="SUPFAM" id="SSF50911">
    <property type="entry name" value="Mannose 6-phosphate receptor domain"/>
    <property type="match status" value="1"/>
</dbReference>
<feature type="coiled-coil region" evidence="3">
    <location>
        <begin position="267"/>
        <end position="297"/>
    </location>
</feature>
<feature type="domain" description="MRH" evidence="5">
    <location>
        <begin position="79"/>
        <end position="185"/>
    </location>
</feature>
<evidence type="ECO:0000259" key="5">
    <source>
        <dbReference type="PROSITE" id="PS51914"/>
    </source>
</evidence>
<dbReference type="InterPro" id="IPR039794">
    <property type="entry name" value="Gtb1-like"/>
</dbReference>
<sequence>MNSLNFFLILTIFPIFSSQLKKSPQRFAPVKIIEEPIQYLNSLYTANHNQPKSDDEIDLKPKFKPAEFSGPSFLAELKGQCFDYLSNNYKWFVCPYQNVTQFEQNLRWEPFKGIIGVWYEWEIIDEKFHSLLMLNGDECGINGPRQAKIFFICNQNDTKTQVDEITEPHVCKYEIKIKTHLVCEKNYDLFTMNVYAYLNDTLKLKWDNIYSQYQNKFITEKMYNISLKQIYQDGEFLRRPEDIKNLEIKQINATNVEPGSNFSNSIKKVKFLTYDELQNKLEECEKENKRLKNILTANNFTEN</sequence>